<evidence type="ECO:0000256" key="5">
    <source>
        <dbReference type="ARBA" id="ARBA00022692"/>
    </source>
</evidence>
<keyword evidence="9 11" id="KW-0472">Membrane</keyword>
<evidence type="ECO:0000256" key="4">
    <source>
        <dbReference type="ARBA" id="ARBA00022679"/>
    </source>
</evidence>
<feature type="non-terminal residue" evidence="12">
    <location>
        <position position="1"/>
    </location>
</feature>
<keyword evidence="4 11" id="KW-0808">Transferase</keyword>
<evidence type="ECO:0000256" key="8">
    <source>
        <dbReference type="ARBA" id="ARBA00023098"/>
    </source>
</evidence>
<evidence type="ECO:0000256" key="3">
    <source>
        <dbReference type="ARBA" id="ARBA00022516"/>
    </source>
</evidence>
<proteinExistence type="inferred from homology"/>
<dbReference type="PANTHER" id="PTHR12317">
    <property type="entry name" value="DIACYLGLYCEROL O-ACYLTRANSFERASE"/>
    <property type="match status" value="1"/>
</dbReference>
<evidence type="ECO:0000256" key="2">
    <source>
        <dbReference type="ARBA" id="ARBA00005420"/>
    </source>
</evidence>
<feature type="transmembrane region" description="Helical" evidence="11">
    <location>
        <begin position="71"/>
        <end position="92"/>
    </location>
</feature>
<dbReference type="GO" id="GO:0004144">
    <property type="term" value="F:diacylglycerol O-acyltransferase activity"/>
    <property type="evidence" value="ECO:0007669"/>
    <property type="project" value="TreeGrafter"/>
</dbReference>
<dbReference type="GO" id="GO:0019432">
    <property type="term" value="P:triglyceride biosynthetic process"/>
    <property type="evidence" value="ECO:0007669"/>
    <property type="project" value="TreeGrafter"/>
</dbReference>
<dbReference type="CDD" id="cd07987">
    <property type="entry name" value="LPLAT_MGAT-like"/>
    <property type="match status" value="1"/>
</dbReference>
<dbReference type="AlphaFoldDB" id="A0A146KNI9"/>
<evidence type="ECO:0000256" key="10">
    <source>
        <dbReference type="ARBA" id="ARBA00023315"/>
    </source>
</evidence>
<keyword evidence="6 11" id="KW-0256">Endoplasmic reticulum</keyword>
<comment type="subcellular location">
    <subcellularLocation>
        <location evidence="1 11">Endoplasmic reticulum membrane</location>
        <topology evidence="1 11">Multi-pass membrane protein</topology>
    </subcellularLocation>
</comment>
<keyword evidence="10 12" id="KW-0012">Acyltransferase</keyword>
<evidence type="ECO:0000256" key="7">
    <source>
        <dbReference type="ARBA" id="ARBA00022989"/>
    </source>
</evidence>
<dbReference type="InterPro" id="IPR007130">
    <property type="entry name" value="DAGAT"/>
</dbReference>
<evidence type="ECO:0000256" key="1">
    <source>
        <dbReference type="ARBA" id="ARBA00004477"/>
    </source>
</evidence>
<organism evidence="12">
    <name type="scientific">Lygus hesperus</name>
    <name type="common">Western plant bug</name>
    <dbReference type="NCBI Taxonomy" id="30085"/>
    <lineage>
        <taxon>Eukaryota</taxon>
        <taxon>Metazoa</taxon>
        <taxon>Ecdysozoa</taxon>
        <taxon>Arthropoda</taxon>
        <taxon>Hexapoda</taxon>
        <taxon>Insecta</taxon>
        <taxon>Pterygota</taxon>
        <taxon>Neoptera</taxon>
        <taxon>Paraneoptera</taxon>
        <taxon>Hemiptera</taxon>
        <taxon>Heteroptera</taxon>
        <taxon>Panheteroptera</taxon>
        <taxon>Cimicomorpha</taxon>
        <taxon>Miridae</taxon>
        <taxon>Mirini</taxon>
        <taxon>Lygus</taxon>
    </lineage>
</organism>
<gene>
    <name evidence="12" type="primary">mogat2-a_1</name>
    <name evidence="12" type="ORF">g.82302</name>
</gene>
<dbReference type="EC" id="2.3.1.-" evidence="11"/>
<evidence type="ECO:0000256" key="9">
    <source>
        <dbReference type="ARBA" id="ARBA00023136"/>
    </source>
</evidence>
<dbReference type="Pfam" id="PF03982">
    <property type="entry name" value="DAGAT"/>
    <property type="match status" value="1"/>
</dbReference>
<dbReference type="EMBL" id="GDHC01020536">
    <property type="protein sequence ID" value="JAP98092.1"/>
    <property type="molecule type" value="Transcribed_RNA"/>
</dbReference>
<keyword evidence="8" id="KW-0443">Lipid metabolism</keyword>
<dbReference type="GO" id="GO:0005789">
    <property type="term" value="C:endoplasmic reticulum membrane"/>
    <property type="evidence" value="ECO:0007669"/>
    <property type="project" value="UniProtKB-SubCell"/>
</dbReference>
<evidence type="ECO:0000256" key="11">
    <source>
        <dbReference type="RuleBase" id="RU367023"/>
    </source>
</evidence>
<sequence length="375" mass="42989">LIANYLCIKMMVNSRRGFSCRLLIAMGLTKLIRFFLGHRKIRFYTTRDELLNVLATTICMGLFYGGPFFSFWISVQILWSPLYPLFFIYLVWMHVDRNTPHTDGRRLQWVGSLWIYRRFRQYFPQTIVKTVDIPDDQNYIFCLFPHGICVTAGFTHFLTNCTDFNKLFPGIKTTFHTLNSNFLYPFLREYSLFSGLLAVSREALLHQLTKTSRGRAVVIVPGGAAEAMLSQPGTQRVILKNRKGFVKLAIITGTPLVPMYAFGETDLYDHRTFPRDSIVFKTQEYLRKLVGIAPVAPFINGGGFFQDRFGWLPRPRPVTTVVGKPIVVAKNISPSKEEVDAVHKAFVSELVNLFEEHKSKYITNASSVQLSIEEL</sequence>
<comment type="similarity">
    <text evidence="2 11">Belongs to the diacylglycerol acyltransferase family.</text>
</comment>
<keyword evidence="3" id="KW-0444">Lipid biosynthesis</keyword>
<dbReference type="PANTHER" id="PTHR12317:SF79">
    <property type="entry name" value="ACYLTRANSFERASE"/>
    <property type="match status" value="1"/>
</dbReference>
<protein>
    <recommendedName>
        <fullName evidence="11">Acyltransferase</fullName>
        <ecNumber evidence="11">2.3.1.-</ecNumber>
    </recommendedName>
</protein>
<accession>A0A146KNI9</accession>
<reference evidence="12" key="1">
    <citation type="journal article" date="2016" name="Gigascience">
        <title>De novo construction of an expanded transcriptome assembly for the western tarnished plant bug, Lygus hesperus.</title>
        <authorList>
            <person name="Tassone E.E."/>
            <person name="Geib S.M."/>
            <person name="Hall B."/>
            <person name="Fabrick J.A."/>
            <person name="Brent C.S."/>
            <person name="Hull J.J."/>
        </authorList>
    </citation>
    <scope>NUCLEOTIDE SEQUENCE</scope>
</reference>
<name>A0A146KNI9_LYGHE</name>
<feature type="transmembrane region" description="Helical" evidence="11">
    <location>
        <begin position="48"/>
        <end position="65"/>
    </location>
</feature>
<evidence type="ECO:0000256" key="6">
    <source>
        <dbReference type="ARBA" id="ARBA00022824"/>
    </source>
</evidence>
<keyword evidence="7 11" id="KW-1133">Transmembrane helix</keyword>
<feature type="transmembrane region" description="Helical" evidence="11">
    <location>
        <begin position="18"/>
        <end position="36"/>
    </location>
</feature>
<keyword evidence="5 11" id="KW-0812">Transmembrane</keyword>
<evidence type="ECO:0000313" key="12">
    <source>
        <dbReference type="EMBL" id="JAP98092.1"/>
    </source>
</evidence>